<dbReference type="InterPro" id="IPR006009">
    <property type="entry name" value="GlcNAc_MurG"/>
</dbReference>
<feature type="binding site" evidence="10">
    <location>
        <position position="125"/>
    </location>
    <ligand>
        <name>UDP-N-acetyl-alpha-D-glucosamine</name>
        <dbReference type="ChEBI" id="CHEBI:57705"/>
    </ligand>
</feature>
<comment type="pathway">
    <text evidence="10">Cell wall biogenesis; peptidoglycan biosynthesis.</text>
</comment>
<comment type="function">
    <text evidence="10">Cell wall formation. Catalyzes the transfer of a GlcNAc subunit on undecaprenyl-pyrophosphoryl-MurNAc-pentapeptide (lipid intermediate I) to form undecaprenyl-pyrophosphoryl-MurNAc-(pentapeptide)GlcNAc (lipid intermediate II).</text>
</comment>
<comment type="caution">
    <text evidence="13">The sequence shown here is derived from an EMBL/GenBank/DDBJ whole genome shotgun (WGS) entry which is preliminary data.</text>
</comment>
<evidence type="ECO:0000259" key="12">
    <source>
        <dbReference type="Pfam" id="PF04101"/>
    </source>
</evidence>
<dbReference type="InterPro" id="IPR004276">
    <property type="entry name" value="GlycoTrans_28_N"/>
</dbReference>
<comment type="catalytic activity">
    <reaction evidence="10">
        <text>di-trans,octa-cis-undecaprenyl diphospho-N-acetyl-alpha-D-muramoyl-L-alanyl-D-glutamyl-meso-2,6-diaminopimeloyl-D-alanyl-D-alanine + UDP-N-acetyl-alpha-D-glucosamine = di-trans,octa-cis-undecaprenyl diphospho-[N-acetyl-alpha-D-glucosaminyl-(1-&gt;4)]-N-acetyl-alpha-D-muramoyl-L-alanyl-D-glutamyl-meso-2,6-diaminopimeloyl-D-alanyl-D-alanine + UDP + H(+)</text>
        <dbReference type="Rhea" id="RHEA:31227"/>
        <dbReference type="ChEBI" id="CHEBI:15378"/>
        <dbReference type="ChEBI" id="CHEBI:57705"/>
        <dbReference type="ChEBI" id="CHEBI:58223"/>
        <dbReference type="ChEBI" id="CHEBI:61387"/>
        <dbReference type="ChEBI" id="CHEBI:61388"/>
        <dbReference type="EC" id="2.4.1.227"/>
    </reaction>
</comment>
<keyword evidence="9 10" id="KW-0961">Cell wall biogenesis/degradation</keyword>
<accession>A0A3A1Y5T8</accession>
<dbReference type="GO" id="GO:0050511">
    <property type="term" value="F:undecaprenyldiphospho-muramoylpentapeptide beta-N-acetylglucosaminyltransferase activity"/>
    <property type="evidence" value="ECO:0007669"/>
    <property type="project" value="UniProtKB-UniRule"/>
</dbReference>
<dbReference type="Proteomes" id="UP000266258">
    <property type="component" value="Unassembled WGS sequence"/>
</dbReference>
<dbReference type="SUPFAM" id="SSF53756">
    <property type="entry name" value="UDP-Glycosyltransferase/glycogen phosphorylase"/>
    <property type="match status" value="2"/>
</dbReference>
<dbReference type="GO" id="GO:0071555">
    <property type="term" value="P:cell wall organization"/>
    <property type="evidence" value="ECO:0007669"/>
    <property type="project" value="UniProtKB-KW"/>
</dbReference>
<dbReference type="NCBIfam" id="TIGR01133">
    <property type="entry name" value="murG"/>
    <property type="match status" value="1"/>
</dbReference>
<keyword evidence="14" id="KW-1185">Reference proteome</keyword>
<evidence type="ECO:0000256" key="10">
    <source>
        <dbReference type="HAMAP-Rule" id="MF_00033"/>
    </source>
</evidence>
<dbReference type="PANTHER" id="PTHR21015">
    <property type="entry name" value="UDP-N-ACETYLGLUCOSAMINE--N-ACETYLMURAMYL-(PENTAPEPTIDE) PYROPHOSPHORYL-UNDECAPRENOL N-ACETYLGLUCOSAMINE TRANSFERASE 1"/>
    <property type="match status" value="1"/>
</dbReference>
<keyword evidence="4 10" id="KW-0808">Transferase</keyword>
<dbReference type="RefSeq" id="WP_119496810.1">
    <property type="nucleotide sequence ID" value="NZ_NRJH01000023.1"/>
</dbReference>
<dbReference type="EC" id="2.4.1.227" evidence="10"/>
<dbReference type="GO" id="GO:0051301">
    <property type="term" value="P:cell division"/>
    <property type="evidence" value="ECO:0007669"/>
    <property type="project" value="UniProtKB-KW"/>
</dbReference>
<sequence length="407" mass="45217">MTKKKVLIMAGGTGGHIFPALAIAQKLTEQGVEVAWVGTANRMEAQLVPKYGYPIYFIDIEGLVSRGAKAWLRAPFKILKSIFQAKKIIKSFKPDLVVGTGGYVCGPTGVAAKLSGVPLVMIENNGVMGLTNKILAKFANLMLFAYPLKEAKKAEYVVGQPLREDFTKLESQTNLESLEQKAKVEFKDLLVFSKAKEQDLEYSPENYEKVYQNLSAEQQAEFNLLSFSKRELKILAVGGSLGAQILNRNLAPAIKELEVLGIKTKTYQQVGKGNFNEVEQLVQELGLQSSFVVQEFIDNMVEKYLDSDLIICRSGSMTVFEIASCNRPAIFVPLALQKDQQQLQNAKYLTNAGAALYILNQDFNAQSLVKQICRLNYHQLYQMASKQSALATPKATDKIIEFINSYL</sequence>
<feature type="domain" description="Glycosyltransferase family 28 N-terminal" evidence="11">
    <location>
        <begin position="6"/>
        <end position="140"/>
    </location>
</feature>
<dbReference type="GO" id="GO:0051991">
    <property type="term" value="F:UDP-N-acetyl-D-glucosamine:N-acetylmuramoyl-L-alanyl-D-glutamyl-meso-2,6-diaminopimelyl-D-alanyl-D-alanine-diphosphoundecaprenol 4-beta-N-acetylglucosaminlytransferase activity"/>
    <property type="evidence" value="ECO:0007669"/>
    <property type="project" value="RHEA"/>
</dbReference>
<dbReference type="InterPro" id="IPR007235">
    <property type="entry name" value="Glyco_trans_28_C"/>
</dbReference>
<evidence type="ECO:0000256" key="4">
    <source>
        <dbReference type="ARBA" id="ARBA00022679"/>
    </source>
</evidence>
<dbReference type="GO" id="GO:0005975">
    <property type="term" value="P:carbohydrate metabolic process"/>
    <property type="evidence" value="ECO:0007669"/>
    <property type="project" value="InterPro"/>
</dbReference>
<dbReference type="Pfam" id="PF03033">
    <property type="entry name" value="Glyco_transf_28"/>
    <property type="match status" value="1"/>
</dbReference>
<evidence type="ECO:0000313" key="13">
    <source>
        <dbReference type="EMBL" id="RIY32985.1"/>
    </source>
</evidence>
<evidence type="ECO:0000256" key="7">
    <source>
        <dbReference type="ARBA" id="ARBA00023136"/>
    </source>
</evidence>
<keyword evidence="2 10" id="KW-0132">Cell division</keyword>
<evidence type="ECO:0000256" key="8">
    <source>
        <dbReference type="ARBA" id="ARBA00023306"/>
    </source>
</evidence>
<keyword evidence="7 10" id="KW-0472">Membrane</keyword>
<proteinExistence type="inferred from homology"/>
<feature type="domain" description="Glycosyl transferase family 28 C-terminal" evidence="12">
    <location>
        <begin position="234"/>
        <end position="394"/>
    </location>
</feature>
<dbReference type="UniPathway" id="UPA00219"/>
<evidence type="ECO:0000256" key="1">
    <source>
        <dbReference type="ARBA" id="ARBA00022475"/>
    </source>
</evidence>
<gene>
    <name evidence="10 13" type="primary">murG</name>
    <name evidence="13" type="ORF">CJP74_03110</name>
</gene>
<keyword evidence="6 10" id="KW-0573">Peptidoglycan synthesis</keyword>
<protein>
    <recommendedName>
        <fullName evidence="10">UDP-N-acetylglucosamine--N-acetylmuramyl-(pentapeptide) pyrophosphoryl-undecaprenol N-acetylglucosamine transferase</fullName>
        <ecNumber evidence="10">2.4.1.227</ecNumber>
    </recommendedName>
    <alternativeName>
        <fullName evidence="10">Undecaprenyl-PP-MurNAc-pentapeptide-UDPGlcNAc GlcNAc transferase</fullName>
    </alternativeName>
</protein>
<evidence type="ECO:0000256" key="6">
    <source>
        <dbReference type="ARBA" id="ARBA00022984"/>
    </source>
</evidence>
<dbReference type="EMBL" id="NRJH01000023">
    <property type="protein sequence ID" value="RIY32985.1"/>
    <property type="molecule type" value="Genomic_DNA"/>
</dbReference>
<feature type="binding site" evidence="10">
    <location>
        <position position="342"/>
    </location>
    <ligand>
        <name>UDP-N-acetyl-alpha-D-glucosamine</name>
        <dbReference type="ChEBI" id="CHEBI:57705"/>
    </ligand>
</feature>
<comment type="similarity">
    <text evidence="10">Belongs to the glycosyltransferase 28 family. MurG subfamily.</text>
</comment>
<evidence type="ECO:0000256" key="9">
    <source>
        <dbReference type="ARBA" id="ARBA00023316"/>
    </source>
</evidence>
<feature type="binding site" evidence="10">
    <location>
        <position position="297"/>
    </location>
    <ligand>
        <name>UDP-N-acetyl-alpha-D-glucosamine</name>
        <dbReference type="ChEBI" id="CHEBI:57705"/>
    </ligand>
</feature>
<dbReference type="Gene3D" id="3.40.50.2000">
    <property type="entry name" value="Glycogen Phosphorylase B"/>
    <property type="match status" value="2"/>
</dbReference>
<name>A0A3A1Y5T8_9GAMM</name>
<dbReference type="CDD" id="cd03785">
    <property type="entry name" value="GT28_MurG"/>
    <property type="match status" value="1"/>
</dbReference>
<evidence type="ECO:0000256" key="5">
    <source>
        <dbReference type="ARBA" id="ARBA00022960"/>
    </source>
</evidence>
<comment type="caution">
    <text evidence="10">Lacks conserved residue(s) required for the propagation of feature annotation.</text>
</comment>
<feature type="binding site" evidence="10">
    <location>
        <position position="240"/>
    </location>
    <ligand>
        <name>UDP-N-acetyl-alpha-D-glucosamine</name>
        <dbReference type="ChEBI" id="CHEBI:57705"/>
    </ligand>
</feature>
<reference evidence="13 14" key="1">
    <citation type="submission" date="2017-08" db="EMBL/GenBank/DDBJ databases">
        <title>Reclassification of Bisgaard taxon 37 and 44.</title>
        <authorList>
            <person name="Christensen H."/>
        </authorList>
    </citation>
    <scope>NUCLEOTIDE SEQUENCE [LARGE SCALE GENOMIC DNA]</scope>
    <source>
        <strain evidence="13 14">B96_4</strain>
    </source>
</reference>
<dbReference type="PANTHER" id="PTHR21015:SF22">
    <property type="entry name" value="GLYCOSYLTRANSFERASE"/>
    <property type="match status" value="1"/>
</dbReference>
<evidence type="ECO:0000313" key="14">
    <source>
        <dbReference type="Proteomes" id="UP000266258"/>
    </source>
</evidence>
<organism evidence="13 14">
    <name type="scientific">Psittacicella melopsittaci</name>
    <dbReference type="NCBI Taxonomy" id="2028576"/>
    <lineage>
        <taxon>Bacteria</taxon>
        <taxon>Pseudomonadati</taxon>
        <taxon>Pseudomonadota</taxon>
        <taxon>Gammaproteobacteria</taxon>
        <taxon>Pasteurellales</taxon>
        <taxon>Psittacicellaceae</taxon>
        <taxon>Psittacicella</taxon>
    </lineage>
</organism>
<keyword evidence="8 10" id="KW-0131">Cell cycle</keyword>
<dbReference type="OrthoDB" id="9808936at2"/>
<dbReference type="GO" id="GO:0008360">
    <property type="term" value="P:regulation of cell shape"/>
    <property type="evidence" value="ECO:0007669"/>
    <property type="project" value="UniProtKB-KW"/>
</dbReference>
<evidence type="ECO:0000256" key="2">
    <source>
        <dbReference type="ARBA" id="ARBA00022618"/>
    </source>
</evidence>
<evidence type="ECO:0000256" key="3">
    <source>
        <dbReference type="ARBA" id="ARBA00022676"/>
    </source>
</evidence>
<dbReference type="Pfam" id="PF04101">
    <property type="entry name" value="Glyco_tran_28_C"/>
    <property type="match status" value="1"/>
</dbReference>
<keyword evidence="5 10" id="KW-0133">Cell shape</keyword>
<dbReference type="AlphaFoldDB" id="A0A3A1Y5T8"/>
<evidence type="ECO:0000259" key="11">
    <source>
        <dbReference type="Pfam" id="PF03033"/>
    </source>
</evidence>
<feature type="binding site" evidence="10">
    <location>
        <begin position="13"/>
        <end position="15"/>
    </location>
    <ligand>
        <name>UDP-N-acetyl-alpha-D-glucosamine</name>
        <dbReference type="ChEBI" id="CHEBI:57705"/>
    </ligand>
</feature>
<dbReference type="GO" id="GO:0009252">
    <property type="term" value="P:peptidoglycan biosynthetic process"/>
    <property type="evidence" value="ECO:0007669"/>
    <property type="project" value="UniProtKB-UniRule"/>
</dbReference>
<keyword evidence="1 10" id="KW-1003">Cell membrane</keyword>
<comment type="subcellular location">
    <subcellularLocation>
        <location evidence="10">Cell membrane</location>
        <topology evidence="10">Peripheral membrane protein</topology>
        <orientation evidence="10">Cytoplasmic side</orientation>
    </subcellularLocation>
</comment>
<feature type="binding site" evidence="10">
    <location>
        <position position="163"/>
    </location>
    <ligand>
        <name>UDP-N-acetyl-alpha-D-glucosamine</name>
        <dbReference type="ChEBI" id="CHEBI:57705"/>
    </ligand>
</feature>
<dbReference type="GO" id="GO:0005886">
    <property type="term" value="C:plasma membrane"/>
    <property type="evidence" value="ECO:0007669"/>
    <property type="project" value="UniProtKB-SubCell"/>
</dbReference>
<keyword evidence="3 10" id="KW-0328">Glycosyltransferase</keyword>
<dbReference type="HAMAP" id="MF_00033">
    <property type="entry name" value="MurG"/>
    <property type="match status" value="1"/>
</dbReference>